<sequence>MENINLYLGELVGTAFFMGLGLGVCANISLKNQECMGAGGLLAACG</sequence>
<dbReference type="AlphaFoldDB" id="A0AAX3IQH9"/>
<dbReference type="EMBL" id="CABFLD010000011">
    <property type="protein sequence ID" value="VTX50030.1"/>
    <property type="molecule type" value="Genomic_DNA"/>
</dbReference>
<feature type="transmembrane region" description="Helical" evidence="1">
    <location>
        <begin position="6"/>
        <end position="26"/>
    </location>
</feature>
<dbReference type="Proteomes" id="UP000658741">
    <property type="component" value="Unassembled WGS sequence"/>
</dbReference>
<protein>
    <recommendedName>
        <fullName evidence="4">Glycerol uptake facilitator protein</fullName>
    </recommendedName>
</protein>
<proteinExistence type="predicted"/>
<evidence type="ECO:0000313" key="3">
    <source>
        <dbReference type="Proteomes" id="UP000658741"/>
    </source>
</evidence>
<keyword evidence="1" id="KW-0472">Membrane</keyword>
<comment type="caution">
    <text evidence="2">The sequence shown here is derived from an EMBL/GenBank/DDBJ whole genome shotgun (WGS) entry which is preliminary data.</text>
</comment>
<evidence type="ECO:0008006" key="4">
    <source>
        <dbReference type="Google" id="ProtNLM"/>
    </source>
</evidence>
<evidence type="ECO:0000256" key="1">
    <source>
        <dbReference type="SAM" id="Phobius"/>
    </source>
</evidence>
<keyword evidence="1" id="KW-0812">Transmembrane</keyword>
<reference evidence="2" key="1">
    <citation type="submission" date="2019-05" db="EMBL/GenBank/DDBJ databases">
        <authorList>
            <person name="Hibberd M."/>
        </authorList>
    </citation>
    <scope>NUCLEOTIDE SEQUENCE</scope>
    <source>
        <strain evidence="2">Haemophilus_influenzae_BgEED16</strain>
    </source>
</reference>
<accession>A0AAX3IQH9</accession>
<dbReference type="RefSeq" id="WP_158276334.1">
    <property type="nucleotide sequence ID" value="NZ_AP018777.1"/>
</dbReference>
<organism evidence="2 3">
    <name type="scientific">Haemophilus influenzae</name>
    <dbReference type="NCBI Taxonomy" id="727"/>
    <lineage>
        <taxon>Bacteria</taxon>
        <taxon>Pseudomonadati</taxon>
        <taxon>Pseudomonadota</taxon>
        <taxon>Gammaproteobacteria</taxon>
        <taxon>Pasteurellales</taxon>
        <taxon>Pasteurellaceae</taxon>
        <taxon>Haemophilus</taxon>
    </lineage>
</organism>
<evidence type="ECO:0000313" key="2">
    <source>
        <dbReference type="EMBL" id="VTX50030.1"/>
    </source>
</evidence>
<gene>
    <name evidence="2" type="ORF">CAGEJMGA_00224</name>
</gene>
<keyword evidence="1" id="KW-1133">Transmembrane helix</keyword>
<name>A0AAX3IQH9_HAEIF</name>